<gene>
    <name evidence="2" type="ORF">HK097_005713</name>
</gene>
<organism evidence="2 3">
    <name type="scientific">Rhizophlyctis rosea</name>
    <dbReference type="NCBI Taxonomy" id="64517"/>
    <lineage>
        <taxon>Eukaryota</taxon>
        <taxon>Fungi</taxon>
        <taxon>Fungi incertae sedis</taxon>
        <taxon>Chytridiomycota</taxon>
        <taxon>Chytridiomycota incertae sedis</taxon>
        <taxon>Chytridiomycetes</taxon>
        <taxon>Rhizophlyctidales</taxon>
        <taxon>Rhizophlyctidaceae</taxon>
        <taxon>Rhizophlyctis</taxon>
    </lineage>
</organism>
<protein>
    <submittedName>
        <fullName evidence="2">Uncharacterized protein</fullName>
    </submittedName>
</protein>
<feature type="region of interest" description="Disordered" evidence="1">
    <location>
        <begin position="18"/>
        <end position="61"/>
    </location>
</feature>
<name>A0AAD5SL20_9FUNG</name>
<proteinExistence type="predicted"/>
<dbReference type="AlphaFoldDB" id="A0AAD5SL20"/>
<dbReference type="Proteomes" id="UP001212841">
    <property type="component" value="Unassembled WGS sequence"/>
</dbReference>
<evidence type="ECO:0000313" key="3">
    <source>
        <dbReference type="Proteomes" id="UP001212841"/>
    </source>
</evidence>
<comment type="caution">
    <text evidence="2">The sequence shown here is derived from an EMBL/GenBank/DDBJ whole genome shotgun (WGS) entry which is preliminary data.</text>
</comment>
<dbReference type="EMBL" id="JADGJD010000268">
    <property type="protein sequence ID" value="KAJ3052757.1"/>
    <property type="molecule type" value="Genomic_DNA"/>
</dbReference>
<reference evidence="2" key="1">
    <citation type="submission" date="2020-05" db="EMBL/GenBank/DDBJ databases">
        <title>Phylogenomic resolution of chytrid fungi.</title>
        <authorList>
            <person name="Stajich J.E."/>
            <person name="Amses K."/>
            <person name="Simmons R."/>
            <person name="Seto K."/>
            <person name="Myers J."/>
            <person name="Bonds A."/>
            <person name="Quandt C.A."/>
            <person name="Barry K."/>
            <person name="Liu P."/>
            <person name="Grigoriev I."/>
            <person name="Longcore J.E."/>
            <person name="James T.Y."/>
        </authorList>
    </citation>
    <scope>NUCLEOTIDE SEQUENCE</scope>
    <source>
        <strain evidence="2">JEL0318</strain>
    </source>
</reference>
<evidence type="ECO:0000313" key="2">
    <source>
        <dbReference type="EMBL" id="KAJ3052757.1"/>
    </source>
</evidence>
<evidence type="ECO:0000256" key="1">
    <source>
        <dbReference type="SAM" id="MobiDB-lite"/>
    </source>
</evidence>
<feature type="compositionally biased region" description="Low complexity" evidence="1">
    <location>
        <begin position="28"/>
        <end position="43"/>
    </location>
</feature>
<accession>A0AAD5SL20</accession>
<keyword evidence="3" id="KW-1185">Reference proteome</keyword>
<sequence length="107" mass="10873">MDAIKATNLPIEQNAAHTAAAKVSGKHSTGATAAPGTSTVPGASTHSGTAGLAGASAHANNPNYDFKDSAVDYAQTSGYLPASGTQQGKIIDQGQKYYDSYEGSQRK</sequence>